<evidence type="ECO:0000313" key="2">
    <source>
        <dbReference type="EMBL" id="MBB1518381.1"/>
    </source>
</evidence>
<organism evidence="2 3">
    <name type="scientific">Aquipseudomonas guryensis</name>
    <dbReference type="NCBI Taxonomy" id="2759165"/>
    <lineage>
        <taxon>Bacteria</taxon>
        <taxon>Pseudomonadati</taxon>
        <taxon>Pseudomonadota</taxon>
        <taxon>Gammaproteobacteria</taxon>
        <taxon>Pseudomonadales</taxon>
        <taxon>Pseudomonadaceae</taxon>
        <taxon>Aquipseudomonas</taxon>
    </lineage>
</organism>
<evidence type="ECO:0000259" key="1">
    <source>
        <dbReference type="Pfam" id="PF06527"/>
    </source>
</evidence>
<dbReference type="InterPro" id="IPR009492">
    <property type="entry name" value="TniQ"/>
</dbReference>
<gene>
    <name evidence="2" type="ORF">H3H45_03965</name>
</gene>
<sequence length="339" mass="39518">MAGPAWPIHPHPLPDELLSSWMIRIARGNGYKVQSFYASYFGRDRQIWNRDIDHHAPDWLIEALSERTTIRIERIRRMTLRAYEGTVFEEFQDRAVTRFVMSLSIYHRTHRAFGQQFCPICLNEDQQPYLRRCWRLALLTVCTKHQVVLQDRCGQCGKPVVPHRVDMSTRHSFPARIDMRTCGFCRRRIAAQPEVADGEDVLMQRSLEEVLESGYVSIGNNPNLYAHLYFNGLRAVMHGIRRLGVVTPSHHNFDCCDVVSRLALMREAAKLLQDWPDHFLRFCDHVRQPYTTFCRDGYLPYWLYSVMRANFWQAGASSPTLQSTMKRARSAVVRNSVLT</sequence>
<proteinExistence type="predicted"/>
<keyword evidence="3" id="KW-1185">Reference proteome</keyword>
<evidence type="ECO:0000313" key="3">
    <source>
        <dbReference type="Proteomes" id="UP000581189"/>
    </source>
</evidence>
<dbReference type="AlphaFoldDB" id="A0A7W4H2A2"/>
<dbReference type="RefSeq" id="WP_182832432.1">
    <property type="nucleotide sequence ID" value="NZ_JACJFN010000001.1"/>
</dbReference>
<accession>A0A7W4H2A2</accession>
<protein>
    <submittedName>
        <fullName evidence="2">TniQ family protein</fullName>
    </submittedName>
</protein>
<name>A0A7W4H2A2_9GAMM</name>
<reference evidence="2 3" key="1">
    <citation type="submission" date="2020-08" db="EMBL/GenBank/DDBJ databases">
        <authorList>
            <person name="Kim C.M."/>
        </authorList>
    </citation>
    <scope>NUCLEOTIDE SEQUENCE [LARGE SCALE GENOMIC DNA]</scope>
    <source>
        <strain evidence="2 3">SR9</strain>
    </source>
</reference>
<feature type="domain" description="TniQ" evidence="1">
    <location>
        <begin position="7"/>
        <end position="149"/>
    </location>
</feature>
<dbReference type="Proteomes" id="UP000581189">
    <property type="component" value="Unassembled WGS sequence"/>
</dbReference>
<dbReference type="EMBL" id="JACJFN010000001">
    <property type="protein sequence ID" value="MBB1518381.1"/>
    <property type="molecule type" value="Genomic_DNA"/>
</dbReference>
<dbReference type="Pfam" id="PF06527">
    <property type="entry name" value="TniQ"/>
    <property type="match status" value="1"/>
</dbReference>
<comment type="caution">
    <text evidence="2">The sequence shown here is derived from an EMBL/GenBank/DDBJ whole genome shotgun (WGS) entry which is preliminary data.</text>
</comment>